<comment type="caution">
    <text evidence="5">The sequence shown here is derived from an EMBL/GenBank/DDBJ whole genome shotgun (WGS) entry which is preliminary data.</text>
</comment>
<evidence type="ECO:0000313" key="5">
    <source>
        <dbReference type="EMBL" id="OGY41727.1"/>
    </source>
</evidence>
<reference evidence="5 6" key="1">
    <citation type="journal article" date="2016" name="Nat. Commun.">
        <title>Thousands of microbial genomes shed light on interconnected biogeochemical processes in an aquifer system.</title>
        <authorList>
            <person name="Anantharaman K."/>
            <person name="Brown C.T."/>
            <person name="Hug L.A."/>
            <person name="Sharon I."/>
            <person name="Castelle C.J."/>
            <person name="Probst A.J."/>
            <person name="Thomas B.C."/>
            <person name="Singh A."/>
            <person name="Wilkins M.J."/>
            <person name="Karaoz U."/>
            <person name="Brodie E.L."/>
            <person name="Williams K.H."/>
            <person name="Hubbard S.S."/>
            <person name="Banfield J.F."/>
        </authorList>
    </citation>
    <scope>NUCLEOTIDE SEQUENCE [LARGE SCALE GENOMIC DNA]</scope>
</reference>
<organism evidence="5 6">
    <name type="scientific">Candidatus Buchananbacteria bacterium RBG_13_36_9</name>
    <dbReference type="NCBI Taxonomy" id="1797530"/>
    <lineage>
        <taxon>Bacteria</taxon>
        <taxon>Candidatus Buchananiibacteriota</taxon>
    </lineage>
</organism>
<evidence type="ECO:0000256" key="1">
    <source>
        <dbReference type="ARBA" id="ARBA00006739"/>
    </source>
</evidence>
<evidence type="ECO:0000256" key="3">
    <source>
        <dbReference type="ARBA" id="ARBA00022679"/>
    </source>
</evidence>
<dbReference type="GO" id="GO:0016757">
    <property type="term" value="F:glycosyltransferase activity"/>
    <property type="evidence" value="ECO:0007669"/>
    <property type="project" value="UniProtKB-KW"/>
</dbReference>
<dbReference type="InterPro" id="IPR029044">
    <property type="entry name" value="Nucleotide-diphossugar_trans"/>
</dbReference>
<dbReference type="Gene3D" id="3.90.550.10">
    <property type="entry name" value="Spore Coat Polysaccharide Biosynthesis Protein SpsA, Chain A"/>
    <property type="match status" value="1"/>
</dbReference>
<gene>
    <name evidence="5" type="ORF">A2Y82_02495</name>
</gene>
<keyword evidence="2" id="KW-0328">Glycosyltransferase</keyword>
<dbReference type="PANTHER" id="PTHR43179:SF12">
    <property type="entry name" value="GALACTOFURANOSYLTRANSFERASE GLFT2"/>
    <property type="match status" value="1"/>
</dbReference>
<protein>
    <recommendedName>
        <fullName evidence="4">Glycosyltransferase 2-like domain-containing protein</fullName>
    </recommendedName>
</protein>
<feature type="domain" description="Glycosyltransferase 2-like" evidence="4">
    <location>
        <begin position="5"/>
        <end position="191"/>
    </location>
</feature>
<dbReference type="InterPro" id="IPR001173">
    <property type="entry name" value="Glyco_trans_2-like"/>
</dbReference>
<name>A0A1G1XQU6_9BACT</name>
<proteinExistence type="inferred from homology"/>
<accession>A0A1G1XQU6</accession>
<dbReference type="AlphaFoldDB" id="A0A1G1XQU6"/>
<evidence type="ECO:0000256" key="2">
    <source>
        <dbReference type="ARBA" id="ARBA00022676"/>
    </source>
</evidence>
<comment type="similarity">
    <text evidence="1">Belongs to the glycosyltransferase 2 family.</text>
</comment>
<sequence>MPKISIHLVVWNGEKYLEDCLNSILEQTYQDYLLIIIDNGSVDKSVRLIENQFLPVFGEKMRLIKNKENLGFARAHNQAILWTDSDFILVLNQDVILEKNFLEEVIKFCEQKKNFGSATGKILRWQFELTDDLKKSQKTDIIDSLGLKIFKSQRTIDIAAGLKDSQEFNSQKEIFGVAAACAVYSRKAIADVRYKDEFFDNDFFSYKEDVDLAYRLQWRNWPSFYLPSAVAYHKRSAKSQEKLSFFTSLKLRKNKARFVNYHSYKNHLFVLKKNLGWKNYVHNFFPIFFYELKKFLYILFFEWSTLSGLKDYFAKKKKMKEKRKFIMANRLVKDEDIRKWLV</sequence>
<dbReference type="Proteomes" id="UP000176498">
    <property type="component" value="Unassembled WGS sequence"/>
</dbReference>
<dbReference type="CDD" id="cd04186">
    <property type="entry name" value="GT_2_like_c"/>
    <property type="match status" value="1"/>
</dbReference>
<evidence type="ECO:0000259" key="4">
    <source>
        <dbReference type="Pfam" id="PF00535"/>
    </source>
</evidence>
<dbReference type="SUPFAM" id="SSF53448">
    <property type="entry name" value="Nucleotide-diphospho-sugar transferases"/>
    <property type="match status" value="1"/>
</dbReference>
<keyword evidence="3" id="KW-0808">Transferase</keyword>
<dbReference type="PANTHER" id="PTHR43179">
    <property type="entry name" value="RHAMNOSYLTRANSFERASE WBBL"/>
    <property type="match status" value="1"/>
</dbReference>
<dbReference type="EMBL" id="MHHZ01000014">
    <property type="protein sequence ID" value="OGY41727.1"/>
    <property type="molecule type" value="Genomic_DNA"/>
</dbReference>
<dbReference type="Pfam" id="PF00535">
    <property type="entry name" value="Glycos_transf_2"/>
    <property type="match status" value="1"/>
</dbReference>
<evidence type="ECO:0000313" key="6">
    <source>
        <dbReference type="Proteomes" id="UP000176498"/>
    </source>
</evidence>